<protein>
    <submittedName>
        <fullName evidence="1">Uncharacterized protein</fullName>
    </submittedName>
</protein>
<evidence type="ECO:0000313" key="1">
    <source>
        <dbReference type="EMBL" id="BDM67535.1"/>
    </source>
</evidence>
<proteinExistence type="predicted"/>
<name>A0ABM7ZMJ3_STRNI</name>
<dbReference type="RefSeq" id="WP_261951676.1">
    <property type="nucleotide sequence ID" value="NZ_AP026073.1"/>
</dbReference>
<accession>A0ABM7ZMJ3</accession>
<sequence length="67" mass="7327">MQFIVTPGGDEIAIMKADEALIMEGALSLYVMKNPNSNIAIRILREVSSANESREARMEAEAERACA</sequence>
<dbReference type="EMBL" id="AP026073">
    <property type="protein sequence ID" value="BDM67535.1"/>
    <property type="molecule type" value="Genomic_DNA"/>
</dbReference>
<evidence type="ECO:0000313" key="2">
    <source>
        <dbReference type="Proteomes" id="UP001059597"/>
    </source>
</evidence>
<reference evidence="1" key="1">
    <citation type="submission" date="2022-06" db="EMBL/GenBank/DDBJ databases">
        <title>Complete genome sequence of Streptomyces nigrescens HEK616.</title>
        <authorList>
            <person name="Asamizu S."/>
            <person name="Onaka H."/>
        </authorList>
    </citation>
    <scope>NUCLEOTIDE SEQUENCE</scope>
    <source>
        <strain evidence="1">HEK616</strain>
    </source>
</reference>
<organism evidence="1 2">
    <name type="scientific">Streptomyces nigrescens</name>
    <dbReference type="NCBI Taxonomy" id="1920"/>
    <lineage>
        <taxon>Bacteria</taxon>
        <taxon>Bacillati</taxon>
        <taxon>Actinomycetota</taxon>
        <taxon>Actinomycetes</taxon>
        <taxon>Kitasatosporales</taxon>
        <taxon>Streptomycetaceae</taxon>
        <taxon>Streptomyces</taxon>
    </lineage>
</organism>
<keyword evidence="2" id="KW-1185">Reference proteome</keyword>
<gene>
    <name evidence="1" type="ORF">HEK616_10220</name>
</gene>
<dbReference type="Proteomes" id="UP001059597">
    <property type="component" value="Chromosome"/>
</dbReference>